<organism evidence="1">
    <name type="scientific">Homo sapiens</name>
    <name type="common">Human</name>
    <dbReference type="NCBI Taxonomy" id="9606"/>
    <lineage>
        <taxon>Eukaryota</taxon>
        <taxon>Metazoa</taxon>
        <taxon>Chordata</taxon>
        <taxon>Craniata</taxon>
        <taxon>Vertebrata</taxon>
        <taxon>Euteleostomi</taxon>
        <taxon>Mammalia</taxon>
        <taxon>Eutheria</taxon>
        <taxon>Euarchontoglires</taxon>
        <taxon>Primates</taxon>
        <taxon>Haplorrhini</taxon>
        <taxon>Catarrhini</taxon>
        <taxon>Hominidae</taxon>
        <taxon>Homo</taxon>
    </lineage>
</organism>
<sequence>MCFVMCTEFVFFSTMLMINTVNWVFCKQKGNDVCIFFNLR</sequence>
<gene>
    <name evidence="1" type="primary">ST18</name>
</gene>
<name>L8E831_HUMAN</name>
<protein>
    <submittedName>
        <fullName evidence="1">Alternative protein ST18</fullName>
    </submittedName>
</protein>
<dbReference type="EMBL" id="HF583958">
    <property type="protein sequence ID" value="CCQ43455.1"/>
    <property type="molecule type" value="Genomic_DNA"/>
</dbReference>
<dbReference type="AlphaFoldDB" id="L8E831"/>
<accession>L8E831</accession>
<evidence type="ECO:0000313" key="1">
    <source>
        <dbReference type="EMBL" id="CCQ43455.1"/>
    </source>
</evidence>
<dbReference type="OrthoDB" id="10069059at2759"/>
<proteinExistence type="predicted"/>
<dbReference type="ChiTaRS" id="ST18">
    <property type="organism name" value="human"/>
</dbReference>
<reference evidence="1" key="1">
    <citation type="journal article" date="2013" name="PLoS ONE">
        <title>Direct detection of alternative open reading frames translation products in human significantly expands the proteome.</title>
        <authorList>
            <person name="Vanderperre B."/>
            <person name="Lucier J.-F."/>
            <person name="Motard J."/>
            <person name="Tremblay G."/>
            <person name="Vanderperre S."/>
            <person name="Wisztorski M."/>
            <person name="Salzet M."/>
            <person name="Boisvert F.-M."/>
            <person name="Roucou X."/>
        </authorList>
    </citation>
    <scope>NUCLEOTIDE SEQUENCE</scope>
</reference>